<dbReference type="Proteomes" id="UP000827986">
    <property type="component" value="Unassembled WGS sequence"/>
</dbReference>
<sequence>MHSCEGGQQLRGTCFPSSVLGGKGGVCLQAKPKGPCWIWRADRPRRSKPSWRCLVEACTCCLARALVQNPRPRRLVDQGEPCSDAPRWRFISSCARSAALGGGTQFVGAVWGPGGDVAGACWSGGGRTEGGNSPGNLRVMEGGKPAV</sequence>
<comment type="caution">
    <text evidence="2">The sequence shown here is derived from an EMBL/GenBank/DDBJ whole genome shotgun (WGS) entry which is preliminary data.</text>
</comment>
<feature type="region of interest" description="Disordered" evidence="1">
    <location>
        <begin position="125"/>
        <end position="147"/>
    </location>
</feature>
<dbReference type="EMBL" id="JAHDVG010000465">
    <property type="protein sequence ID" value="KAH1184133.1"/>
    <property type="molecule type" value="Genomic_DNA"/>
</dbReference>
<gene>
    <name evidence="2" type="ORF">KIL84_014749</name>
</gene>
<protein>
    <submittedName>
        <fullName evidence="2">Uncharacterized protein</fullName>
    </submittedName>
</protein>
<organism evidence="2 3">
    <name type="scientific">Mauremys mutica</name>
    <name type="common">yellowpond turtle</name>
    <dbReference type="NCBI Taxonomy" id="74926"/>
    <lineage>
        <taxon>Eukaryota</taxon>
        <taxon>Metazoa</taxon>
        <taxon>Chordata</taxon>
        <taxon>Craniata</taxon>
        <taxon>Vertebrata</taxon>
        <taxon>Euteleostomi</taxon>
        <taxon>Archelosauria</taxon>
        <taxon>Testudinata</taxon>
        <taxon>Testudines</taxon>
        <taxon>Cryptodira</taxon>
        <taxon>Durocryptodira</taxon>
        <taxon>Testudinoidea</taxon>
        <taxon>Geoemydidae</taxon>
        <taxon>Geoemydinae</taxon>
        <taxon>Mauremys</taxon>
    </lineage>
</organism>
<evidence type="ECO:0000313" key="3">
    <source>
        <dbReference type="Proteomes" id="UP000827986"/>
    </source>
</evidence>
<evidence type="ECO:0000256" key="1">
    <source>
        <dbReference type="SAM" id="MobiDB-lite"/>
    </source>
</evidence>
<proteinExistence type="predicted"/>
<dbReference type="AlphaFoldDB" id="A0A9D3XRM8"/>
<reference evidence="2" key="1">
    <citation type="submission" date="2021-09" db="EMBL/GenBank/DDBJ databases">
        <title>The genome of Mauremys mutica provides insights into the evolution of semi-aquatic lifestyle.</title>
        <authorList>
            <person name="Gong S."/>
            <person name="Gao Y."/>
        </authorList>
    </citation>
    <scope>NUCLEOTIDE SEQUENCE</scope>
    <source>
        <strain evidence="2">MM-2020</strain>
        <tissue evidence="2">Muscle</tissue>
    </source>
</reference>
<evidence type="ECO:0000313" key="2">
    <source>
        <dbReference type="EMBL" id="KAH1184133.1"/>
    </source>
</evidence>
<name>A0A9D3XRM8_9SAUR</name>
<accession>A0A9D3XRM8</accession>
<keyword evidence="3" id="KW-1185">Reference proteome</keyword>